<proteinExistence type="predicted"/>
<protein>
    <submittedName>
        <fullName evidence="1">Uncharacterized protein</fullName>
    </submittedName>
</protein>
<dbReference type="Proteomes" id="UP001596496">
    <property type="component" value="Unassembled WGS sequence"/>
</dbReference>
<keyword evidence="2" id="KW-1185">Reference proteome</keyword>
<gene>
    <name evidence="1" type="ORF">ACFQSB_28070</name>
</gene>
<evidence type="ECO:0000313" key="1">
    <source>
        <dbReference type="EMBL" id="MFC7386095.1"/>
    </source>
</evidence>
<evidence type="ECO:0000313" key="2">
    <source>
        <dbReference type="Proteomes" id="UP001596496"/>
    </source>
</evidence>
<dbReference type="RefSeq" id="WP_380829909.1">
    <property type="nucleotide sequence ID" value="NZ_JBHTCG010000024.1"/>
</dbReference>
<name>A0ABW2PCT0_9ACTN</name>
<comment type="caution">
    <text evidence="1">The sequence shown here is derived from an EMBL/GenBank/DDBJ whole genome shotgun (WGS) entry which is preliminary data.</text>
</comment>
<accession>A0ABW2PCT0</accession>
<sequence>MREIEFGDVIWAGICEPARRMADSIITSQSAEIGTTRKLLR</sequence>
<organism evidence="1 2">
    <name type="scientific">Sphaerisporangium rhizosphaerae</name>
    <dbReference type="NCBI Taxonomy" id="2269375"/>
    <lineage>
        <taxon>Bacteria</taxon>
        <taxon>Bacillati</taxon>
        <taxon>Actinomycetota</taxon>
        <taxon>Actinomycetes</taxon>
        <taxon>Streptosporangiales</taxon>
        <taxon>Streptosporangiaceae</taxon>
        <taxon>Sphaerisporangium</taxon>
    </lineage>
</organism>
<dbReference type="EMBL" id="JBHTCG010000024">
    <property type="protein sequence ID" value="MFC7386095.1"/>
    <property type="molecule type" value="Genomic_DNA"/>
</dbReference>
<reference evidence="2" key="1">
    <citation type="journal article" date="2019" name="Int. J. Syst. Evol. Microbiol.">
        <title>The Global Catalogue of Microorganisms (GCM) 10K type strain sequencing project: providing services to taxonomists for standard genome sequencing and annotation.</title>
        <authorList>
            <consortium name="The Broad Institute Genomics Platform"/>
            <consortium name="The Broad Institute Genome Sequencing Center for Infectious Disease"/>
            <person name="Wu L."/>
            <person name="Ma J."/>
        </authorList>
    </citation>
    <scope>NUCLEOTIDE SEQUENCE [LARGE SCALE GENOMIC DNA]</scope>
    <source>
        <strain evidence="2">CECT 7649</strain>
    </source>
</reference>